<keyword evidence="1 2" id="KW-0053">Apoptosis</keyword>
<keyword evidence="6" id="KW-1185">Reference proteome</keyword>
<dbReference type="PROSITE" id="PS51135">
    <property type="entry name" value="CIDE_N"/>
    <property type="match status" value="1"/>
</dbReference>
<dbReference type="InterPro" id="IPR003508">
    <property type="entry name" value="CIDE-N_dom"/>
</dbReference>
<protein>
    <submittedName>
        <fullName evidence="5">Selenocysteine lyase</fullName>
    </submittedName>
</protein>
<dbReference type="Proteomes" id="UP001219518">
    <property type="component" value="Unassembled WGS sequence"/>
</dbReference>
<feature type="region of interest" description="Disordered" evidence="3">
    <location>
        <begin position="77"/>
        <end position="126"/>
    </location>
</feature>
<dbReference type="AlphaFoldDB" id="A0AAE1HQ95"/>
<keyword evidence="5" id="KW-0456">Lyase</keyword>
<name>A0AAE1HQ95_9NEOP</name>
<evidence type="ECO:0000313" key="6">
    <source>
        <dbReference type="Proteomes" id="UP001219518"/>
    </source>
</evidence>
<proteinExistence type="predicted"/>
<sequence>MPVFSVVGKEPFPKVLVAKNTIEGVVDTSLRKLKLPPGSYKLILQKNGALIDEDELLVALQPESELVILPEDEEWEMSKSITGQETPRSTSGQETPRSTSGQGWTSVTSTITMRPPSSGVTRTSQGLRSNDISVPWVSLACVEEEFGCCSPLKPRTLRTVVHVLANHLVSKNDFSRTSCNTIAKEVFIKYPDSFTIKDADGNVLSDGYSSFLTSLYERINFIKPPELKRRRGAKRQLIEDEDGDFEHELNPRYESYGCVAWQPRIPEGESRESQERMRGMAALDDSPDILPDLYDKTYWLQRTDINNRKGSLEEVLLLWPALKQTSFFLSHCAKLLGKDCREVWFESLQSQGHNLFKYLEDFATTTKETNHNRGQLMLCSSLLLRDSLQ</sequence>
<dbReference type="SUPFAM" id="SSF54277">
    <property type="entry name" value="CAD &amp; PB1 domains"/>
    <property type="match status" value="1"/>
</dbReference>
<evidence type="ECO:0000256" key="1">
    <source>
        <dbReference type="ARBA" id="ARBA00022703"/>
    </source>
</evidence>
<reference evidence="5" key="2">
    <citation type="journal article" date="2023" name="BMC Genomics">
        <title>Pest status, molecular evolution, and epigenetic factors derived from the genome assembly of Frankliniella fusca, a thysanopteran phytovirus vector.</title>
        <authorList>
            <person name="Catto M.A."/>
            <person name="Labadie P.E."/>
            <person name="Jacobson A.L."/>
            <person name="Kennedy G.G."/>
            <person name="Srinivasan R."/>
            <person name="Hunt B.G."/>
        </authorList>
    </citation>
    <scope>NUCLEOTIDE SEQUENCE</scope>
    <source>
        <strain evidence="5">PL_HMW_Pooled</strain>
    </source>
</reference>
<dbReference type="GO" id="GO:0006915">
    <property type="term" value="P:apoptotic process"/>
    <property type="evidence" value="ECO:0007669"/>
    <property type="project" value="UniProtKB-UniRule"/>
</dbReference>
<comment type="caution">
    <text evidence="5">The sequence shown here is derived from an EMBL/GenBank/DDBJ whole genome shotgun (WGS) entry which is preliminary data.</text>
</comment>
<evidence type="ECO:0000313" key="5">
    <source>
        <dbReference type="EMBL" id="KAK3924841.1"/>
    </source>
</evidence>
<dbReference type="PANTHER" id="PTHR31025:SF22">
    <property type="entry name" value="IP13529P"/>
    <property type="match status" value="1"/>
</dbReference>
<evidence type="ECO:0000259" key="4">
    <source>
        <dbReference type="PROSITE" id="PS51135"/>
    </source>
</evidence>
<organism evidence="5 6">
    <name type="scientific">Frankliniella fusca</name>
    <dbReference type="NCBI Taxonomy" id="407009"/>
    <lineage>
        <taxon>Eukaryota</taxon>
        <taxon>Metazoa</taxon>
        <taxon>Ecdysozoa</taxon>
        <taxon>Arthropoda</taxon>
        <taxon>Hexapoda</taxon>
        <taxon>Insecta</taxon>
        <taxon>Pterygota</taxon>
        <taxon>Neoptera</taxon>
        <taxon>Paraneoptera</taxon>
        <taxon>Thysanoptera</taxon>
        <taxon>Terebrantia</taxon>
        <taxon>Thripoidea</taxon>
        <taxon>Thripidae</taxon>
        <taxon>Frankliniella</taxon>
    </lineage>
</organism>
<gene>
    <name evidence="5" type="ORF">KUF71_013114</name>
</gene>
<evidence type="ECO:0000256" key="3">
    <source>
        <dbReference type="SAM" id="MobiDB-lite"/>
    </source>
</evidence>
<dbReference type="GO" id="GO:0016829">
    <property type="term" value="F:lyase activity"/>
    <property type="evidence" value="ECO:0007669"/>
    <property type="project" value="UniProtKB-KW"/>
</dbReference>
<evidence type="ECO:0000256" key="2">
    <source>
        <dbReference type="PROSITE-ProRule" id="PRU00447"/>
    </source>
</evidence>
<accession>A0AAE1HQ95</accession>
<feature type="compositionally biased region" description="Polar residues" evidence="3">
    <location>
        <begin position="79"/>
        <end position="112"/>
    </location>
</feature>
<dbReference type="EMBL" id="JAHWGI010001205">
    <property type="protein sequence ID" value="KAK3924841.1"/>
    <property type="molecule type" value="Genomic_DNA"/>
</dbReference>
<reference evidence="5" key="1">
    <citation type="submission" date="2021-07" db="EMBL/GenBank/DDBJ databases">
        <authorList>
            <person name="Catto M.A."/>
            <person name="Jacobson A."/>
            <person name="Kennedy G."/>
            <person name="Labadie P."/>
            <person name="Hunt B.G."/>
            <person name="Srinivasan R."/>
        </authorList>
    </citation>
    <scope>NUCLEOTIDE SEQUENCE</scope>
    <source>
        <strain evidence="5">PL_HMW_Pooled</strain>
        <tissue evidence="5">Head</tissue>
    </source>
</reference>
<dbReference type="Gene3D" id="3.10.20.10">
    <property type="match status" value="1"/>
</dbReference>
<dbReference type="PANTHER" id="PTHR31025">
    <property type="entry name" value="SI:CH211-196P9.1-RELATED"/>
    <property type="match status" value="1"/>
</dbReference>
<feature type="domain" description="CIDE-N" evidence="4">
    <location>
        <begin position="1"/>
        <end position="77"/>
    </location>
</feature>
<dbReference type="Pfam" id="PF02017">
    <property type="entry name" value="CIDE-N"/>
    <property type="match status" value="1"/>
</dbReference>